<evidence type="ECO:0000313" key="3">
    <source>
        <dbReference type="Proteomes" id="UP000623974"/>
    </source>
</evidence>
<evidence type="ECO:0000256" key="1">
    <source>
        <dbReference type="SAM" id="Coils"/>
    </source>
</evidence>
<reference evidence="2" key="1">
    <citation type="submission" date="2020-07" db="EMBL/GenBank/DDBJ databases">
        <title>Clinical and genomic characterization of carbapenemase-producing Enterobacterales causing secondary infections during the COVID-19 crisis at a New York City hospital.</title>
        <authorList>
            <person name="Gomez-Simmonds A."/>
            <person name="Annavajhala M.K."/>
            <person name="Uhlemann A.-C."/>
        </authorList>
    </citation>
    <scope>NUCLEOTIDE SEQUENCE</scope>
    <source>
        <strain evidence="2">KP1828</strain>
    </source>
</reference>
<dbReference type="EMBL" id="JACXSX010000001">
    <property type="protein sequence ID" value="MBD3743554.1"/>
    <property type="molecule type" value="Genomic_DNA"/>
</dbReference>
<sequence length="97" mass="10757">MPQAQNKHKKAARAQIIKNRYQHLTITKRITSQQAAIAQKDKLIQQLKQLAATPQTDTAGANEQAALNKRINELQVALSAATAEKEALIKKSRRCAE</sequence>
<accession>A0A927HV97</accession>
<evidence type="ECO:0000313" key="2">
    <source>
        <dbReference type="EMBL" id="MBD3743554.1"/>
    </source>
</evidence>
<feature type="coiled-coil region" evidence="1">
    <location>
        <begin position="64"/>
        <end position="91"/>
    </location>
</feature>
<protein>
    <submittedName>
        <fullName evidence="2">Uncharacterized protein</fullName>
    </submittedName>
</protein>
<comment type="caution">
    <text evidence="2">The sequence shown here is derived from an EMBL/GenBank/DDBJ whole genome shotgun (WGS) entry which is preliminary data.</text>
</comment>
<organism evidence="2 3">
    <name type="scientific">Klebsiella pneumoniae</name>
    <dbReference type="NCBI Taxonomy" id="573"/>
    <lineage>
        <taxon>Bacteria</taxon>
        <taxon>Pseudomonadati</taxon>
        <taxon>Pseudomonadota</taxon>
        <taxon>Gammaproteobacteria</taxon>
        <taxon>Enterobacterales</taxon>
        <taxon>Enterobacteriaceae</taxon>
        <taxon>Klebsiella/Raoultella group</taxon>
        <taxon>Klebsiella</taxon>
        <taxon>Klebsiella pneumoniae complex</taxon>
    </lineage>
</organism>
<keyword evidence="1" id="KW-0175">Coiled coil</keyword>
<name>A0A927HV97_KLEPN</name>
<gene>
    <name evidence="2" type="ORF">IE980_03525</name>
</gene>
<dbReference type="Proteomes" id="UP000623974">
    <property type="component" value="Unassembled WGS sequence"/>
</dbReference>
<proteinExistence type="predicted"/>
<dbReference type="AlphaFoldDB" id="A0A927HV97"/>